<gene>
    <name evidence="9" type="ORF">BDV35DRAFT_386169</name>
</gene>
<evidence type="ECO:0000256" key="7">
    <source>
        <dbReference type="SAM" id="MobiDB-lite"/>
    </source>
</evidence>
<accession>A0A5N6GDH0</accession>
<keyword evidence="3 8" id="KW-0812">Transmembrane</keyword>
<feature type="binding site" evidence="6">
    <location>
        <position position="72"/>
    </location>
    <ligand>
        <name>Zn(2+)</name>
        <dbReference type="ChEBI" id="CHEBI:29105"/>
    </ligand>
</feature>
<evidence type="ECO:0000256" key="3">
    <source>
        <dbReference type="ARBA" id="ARBA00022692"/>
    </source>
</evidence>
<dbReference type="GO" id="GO:0038023">
    <property type="term" value="F:signaling receptor activity"/>
    <property type="evidence" value="ECO:0007669"/>
    <property type="project" value="TreeGrafter"/>
</dbReference>
<dbReference type="InterPro" id="IPR004254">
    <property type="entry name" value="AdipoR/HlyIII-related"/>
</dbReference>
<feature type="region of interest" description="Disordered" evidence="7">
    <location>
        <begin position="1"/>
        <end position="22"/>
    </location>
</feature>
<sequence length="193" mass="21317">MFLRRCGPAHPADTETPVKPTSGASHSNLLFYDEIPPSYQDNPFIRCGYRPVTDSIRASLATICLGLSATYHTLRNYSAKVSNVWLRLEFVGIILLILGNFVSGIFMVFCCESMITLGLVTAVMPAHPKCQDHRWRTFRVCAFVGTGLPGVAPPTHGVKLFELAQMLKHFGMAYYLGEGLLLILGAIFYTVSI</sequence>
<dbReference type="GO" id="GO:0006882">
    <property type="term" value="P:intracellular zinc ion homeostasis"/>
    <property type="evidence" value="ECO:0007669"/>
    <property type="project" value="TreeGrafter"/>
</dbReference>
<dbReference type="Proteomes" id="UP000325434">
    <property type="component" value="Unassembled WGS sequence"/>
</dbReference>
<keyword evidence="4 8" id="KW-1133">Transmembrane helix</keyword>
<evidence type="ECO:0000256" key="8">
    <source>
        <dbReference type="SAM" id="Phobius"/>
    </source>
</evidence>
<protein>
    <submittedName>
        <fullName evidence="9">Hemolysin-III related-domain-containing protein</fullName>
    </submittedName>
</protein>
<keyword evidence="5 8" id="KW-0472">Membrane</keyword>
<dbReference type="PANTHER" id="PTHR20855:SF52">
    <property type="entry name" value="ADIPONECTIN RECEPTOR PROTEIN"/>
    <property type="match status" value="1"/>
</dbReference>
<comment type="similarity">
    <text evidence="2">Belongs to the ADIPOR family.</text>
</comment>
<proteinExistence type="inferred from homology"/>
<feature type="transmembrane region" description="Helical" evidence="8">
    <location>
        <begin position="172"/>
        <end position="191"/>
    </location>
</feature>
<keyword evidence="6" id="KW-0479">Metal-binding</keyword>
<evidence type="ECO:0000256" key="1">
    <source>
        <dbReference type="ARBA" id="ARBA00004141"/>
    </source>
</evidence>
<dbReference type="GO" id="GO:0016020">
    <property type="term" value="C:membrane"/>
    <property type="evidence" value="ECO:0007669"/>
    <property type="project" value="UniProtKB-SubCell"/>
</dbReference>
<evidence type="ECO:0000256" key="6">
    <source>
        <dbReference type="PIRSR" id="PIRSR604254-1"/>
    </source>
</evidence>
<reference evidence="9" key="1">
    <citation type="submission" date="2019-04" db="EMBL/GenBank/DDBJ databases">
        <title>Friends and foes A comparative genomics study of 23 Aspergillus species from section Flavi.</title>
        <authorList>
            <consortium name="DOE Joint Genome Institute"/>
            <person name="Kjaerbolling I."/>
            <person name="Vesth T."/>
            <person name="Frisvad J.C."/>
            <person name="Nybo J.L."/>
            <person name="Theobald S."/>
            <person name="Kildgaard S."/>
            <person name="Isbrandt T."/>
            <person name="Kuo A."/>
            <person name="Sato A."/>
            <person name="Lyhne E.K."/>
            <person name="Kogle M.E."/>
            <person name="Wiebenga A."/>
            <person name="Kun R.S."/>
            <person name="Lubbers R.J."/>
            <person name="Makela M.R."/>
            <person name="Barry K."/>
            <person name="Chovatia M."/>
            <person name="Clum A."/>
            <person name="Daum C."/>
            <person name="Haridas S."/>
            <person name="He G."/>
            <person name="LaButti K."/>
            <person name="Lipzen A."/>
            <person name="Mondo S."/>
            <person name="Riley R."/>
            <person name="Salamov A."/>
            <person name="Simmons B.A."/>
            <person name="Magnuson J.K."/>
            <person name="Henrissat B."/>
            <person name="Mortensen U.H."/>
            <person name="Larsen T.O."/>
            <person name="Devries R.P."/>
            <person name="Grigoriev I.V."/>
            <person name="Machida M."/>
            <person name="Baker S.E."/>
            <person name="Andersen M.R."/>
        </authorList>
    </citation>
    <scope>NUCLEOTIDE SEQUENCE [LARGE SCALE GENOMIC DNA]</scope>
    <source>
        <strain evidence="9">CBS 121.62</strain>
    </source>
</reference>
<feature type="transmembrane region" description="Helical" evidence="8">
    <location>
        <begin position="90"/>
        <end position="123"/>
    </location>
</feature>
<dbReference type="PANTHER" id="PTHR20855">
    <property type="entry name" value="ADIPOR/PROGESTIN RECEPTOR-RELATED"/>
    <property type="match status" value="1"/>
</dbReference>
<organism evidence="9">
    <name type="scientific">Aspergillus flavus</name>
    <dbReference type="NCBI Taxonomy" id="5059"/>
    <lineage>
        <taxon>Eukaryota</taxon>
        <taxon>Fungi</taxon>
        <taxon>Dikarya</taxon>
        <taxon>Ascomycota</taxon>
        <taxon>Pezizomycotina</taxon>
        <taxon>Eurotiomycetes</taxon>
        <taxon>Eurotiomycetidae</taxon>
        <taxon>Eurotiales</taxon>
        <taxon>Aspergillaceae</taxon>
        <taxon>Aspergillus</taxon>
        <taxon>Aspergillus subgen. Circumdati</taxon>
    </lineage>
</organism>
<evidence type="ECO:0000256" key="5">
    <source>
        <dbReference type="ARBA" id="ARBA00023136"/>
    </source>
</evidence>
<evidence type="ECO:0000256" key="2">
    <source>
        <dbReference type="ARBA" id="ARBA00007018"/>
    </source>
</evidence>
<evidence type="ECO:0000256" key="4">
    <source>
        <dbReference type="ARBA" id="ARBA00022989"/>
    </source>
</evidence>
<keyword evidence="6" id="KW-0862">Zinc</keyword>
<comment type="subcellular location">
    <subcellularLocation>
        <location evidence="1">Membrane</location>
        <topology evidence="1">Multi-pass membrane protein</topology>
    </subcellularLocation>
</comment>
<evidence type="ECO:0000313" key="9">
    <source>
        <dbReference type="EMBL" id="KAB8240018.1"/>
    </source>
</evidence>
<dbReference type="Pfam" id="PF03006">
    <property type="entry name" value="HlyIII"/>
    <property type="match status" value="1"/>
</dbReference>
<dbReference type="GO" id="GO:0046872">
    <property type="term" value="F:metal ion binding"/>
    <property type="evidence" value="ECO:0007669"/>
    <property type="project" value="UniProtKB-KW"/>
</dbReference>
<name>A0A5N6GDH0_ASPFL</name>
<dbReference type="VEuPathDB" id="FungiDB:F9C07_1263532"/>
<dbReference type="EMBL" id="ML734800">
    <property type="protein sequence ID" value="KAB8240018.1"/>
    <property type="molecule type" value="Genomic_DNA"/>
</dbReference>
<dbReference type="AlphaFoldDB" id="A0A5N6GDH0"/>